<keyword evidence="3" id="KW-0547">Nucleotide-binding</keyword>
<evidence type="ECO:0000256" key="4">
    <source>
        <dbReference type="ARBA" id="ARBA00022801"/>
    </source>
</evidence>
<feature type="region of interest" description="Disordered" evidence="8">
    <location>
        <begin position="767"/>
        <end position="800"/>
    </location>
</feature>
<dbReference type="InterPro" id="IPR001650">
    <property type="entry name" value="Helicase_C-like"/>
</dbReference>
<dbReference type="GO" id="GO:0016787">
    <property type="term" value="F:hydrolase activity"/>
    <property type="evidence" value="ECO:0007669"/>
    <property type="project" value="UniProtKB-KW"/>
</dbReference>
<dbReference type="KEGG" id="vg:80518277"/>
<evidence type="ECO:0000259" key="10">
    <source>
        <dbReference type="PROSITE" id="PS51194"/>
    </source>
</evidence>
<dbReference type="InterPro" id="IPR027417">
    <property type="entry name" value="P-loop_NTPase"/>
</dbReference>
<accession>A0A6N1P182</accession>
<sequence length="800" mass="91370">MMSYFRNFDHNISKRGNRYSENTSRYYEPKNTFYSVPKKIDSSKVFNEIKKLVIYPKLTEITNAIKNSMITIIRSDTGSGKTIGVPNYISTDPVFSGNIFCSVPTIAATLSAYKYQSQICSSHENYVGYACEGNINYDHNTKIVYSTTGHLLNKMVRTVSNVLYGNYGRYNPWFCSVLVLDEFHIRSKESDICLCLWIACYKAWKENSSLPKPPKLVIMSATLDDSIISLLPTAPSILSYTVQTHPIKVVFDEESNKYNLDSDDRYVRAANLAFKYHNDDFNGVYLIFVPGKQEIDIVISALEKHFGKNVDLLPAHGDLSVEELMKIHQPPTVGKRKIVIATNIAECSVTIENVSLVIDTLTHREASSGLDESMCLDLHWISKANSRQRKGRTGRTCEGIYVILQNEQKYSDLVENVTPEIDRISVSYDILKLMKFKLDPKIILAPVISEWQINIYLDLLKKLGFITHNNNVTDMGDFCSEFPLSIRKAAIIYHLRNMNDPNVFLHLAVICTLNCYGAGIFLWPKKIPNEDIVSYSMRCDDAMEKLEDKYAGYSDVDTLFNIWIDICSKINPFYITDLRIYCKENHLNFKRFKEIATLLKQCIYIGNRNYIGLKAYHNVTTFKIPDARELGKTFYHLLSLTHQDYETSINHNSNGNMIAICGGLEHKIDNRSIHLMNVGNSPRQIYYSLVRTQRKTKKGIMRIVNVLHAISDHDVDESDISIFSSDVESDGEFDDDKSISEKENWKKFLSVIESKLLPPTNILLYHDKSQTDSSSDNDNSCDNDTLDFDDESNFGYESCS</sequence>
<dbReference type="InterPro" id="IPR014001">
    <property type="entry name" value="Helicase_ATP-bd"/>
</dbReference>
<evidence type="ECO:0000256" key="6">
    <source>
        <dbReference type="ARBA" id="ARBA00022840"/>
    </source>
</evidence>
<dbReference type="EMBL" id="KY523104">
    <property type="protein sequence ID" value="QKU34861.1"/>
    <property type="molecule type" value="Genomic_DNA"/>
</dbReference>
<feature type="compositionally biased region" description="Acidic residues" evidence="8">
    <location>
        <begin position="779"/>
        <end position="792"/>
    </location>
</feature>
<comment type="similarity">
    <text evidence="1">Belongs to the DEAD box helicase family. DEAH subfamily.</text>
</comment>
<organism evidence="11">
    <name type="scientific">Tupanvirus soda lake</name>
    <dbReference type="NCBI Taxonomy" id="2126985"/>
    <lineage>
        <taxon>Viruses</taxon>
        <taxon>Varidnaviria</taxon>
        <taxon>Bamfordvirae</taxon>
        <taxon>Nucleocytoviricota</taxon>
        <taxon>Megaviricetes</taxon>
        <taxon>Imitervirales</taxon>
        <taxon>Mimiviridae</taxon>
        <taxon>Megamimivirinae</taxon>
        <taxon>Tupanvirus</taxon>
        <taxon>Tupanvirus salinum</taxon>
    </lineage>
</organism>
<dbReference type="SUPFAM" id="SSF52540">
    <property type="entry name" value="P-loop containing nucleoside triphosphate hydrolases"/>
    <property type="match status" value="1"/>
</dbReference>
<evidence type="ECO:0000256" key="7">
    <source>
        <dbReference type="ARBA" id="ARBA00047984"/>
    </source>
</evidence>
<comment type="catalytic activity">
    <reaction evidence="7">
        <text>ATP + H2O = ADP + phosphate + H(+)</text>
        <dbReference type="Rhea" id="RHEA:13065"/>
        <dbReference type="ChEBI" id="CHEBI:15377"/>
        <dbReference type="ChEBI" id="CHEBI:15378"/>
        <dbReference type="ChEBI" id="CHEBI:30616"/>
        <dbReference type="ChEBI" id="CHEBI:43474"/>
        <dbReference type="ChEBI" id="CHEBI:456216"/>
        <dbReference type="EC" id="3.6.4.13"/>
    </reaction>
</comment>
<protein>
    <recommendedName>
        <fullName evidence="2">RNA helicase</fullName>
        <ecNumber evidence="2">3.6.4.13</ecNumber>
    </recommendedName>
</protein>
<keyword evidence="6" id="KW-0067">ATP-binding</keyword>
<dbReference type="GO" id="GO:0005524">
    <property type="term" value="F:ATP binding"/>
    <property type="evidence" value="ECO:0007669"/>
    <property type="project" value="UniProtKB-KW"/>
</dbReference>
<dbReference type="Gene3D" id="3.40.50.300">
    <property type="entry name" value="P-loop containing nucleotide triphosphate hydrolases"/>
    <property type="match status" value="2"/>
</dbReference>
<evidence type="ECO:0000256" key="5">
    <source>
        <dbReference type="ARBA" id="ARBA00022806"/>
    </source>
</evidence>
<proteinExistence type="inferred from homology"/>
<dbReference type="GO" id="GO:0003724">
    <property type="term" value="F:RNA helicase activity"/>
    <property type="evidence" value="ECO:0007669"/>
    <property type="project" value="UniProtKB-EC"/>
</dbReference>
<dbReference type="SMART" id="SM00487">
    <property type="entry name" value="DEXDc"/>
    <property type="match status" value="1"/>
</dbReference>
<evidence type="ECO:0000256" key="2">
    <source>
        <dbReference type="ARBA" id="ARBA00012552"/>
    </source>
</evidence>
<evidence type="ECO:0000313" key="11">
    <source>
        <dbReference type="EMBL" id="QKU34861.1"/>
    </source>
</evidence>
<evidence type="ECO:0000256" key="8">
    <source>
        <dbReference type="SAM" id="MobiDB-lite"/>
    </source>
</evidence>
<feature type="domain" description="Helicase C-terminal" evidence="10">
    <location>
        <begin position="276"/>
        <end position="439"/>
    </location>
</feature>
<name>A0A6N1P182_9VIRU</name>
<dbReference type="PROSITE" id="PS51194">
    <property type="entry name" value="HELICASE_CTER"/>
    <property type="match status" value="1"/>
</dbReference>
<dbReference type="GO" id="GO:0003723">
    <property type="term" value="F:RNA binding"/>
    <property type="evidence" value="ECO:0007669"/>
    <property type="project" value="TreeGrafter"/>
</dbReference>
<keyword evidence="4" id="KW-0378">Hydrolase</keyword>
<evidence type="ECO:0000256" key="1">
    <source>
        <dbReference type="ARBA" id="ARBA00008792"/>
    </source>
</evidence>
<dbReference type="RefSeq" id="YP_010781513.1">
    <property type="nucleotide sequence ID" value="NC_075039.1"/>
</dbReference>
<evidence type="ECO:0000259" key="9">
    <source>
        <dbReference type="PROSITE" id="PS51192"/>
    </source>
</evidence>
<dbReference type="PANTHER" id="PTHR18934:SF91">
    <property type="entry name" value="PRE-MRNA-SPLICING FACTOR ATP-DEPENDENT RNA HELICASE PRP16"/>
    <property type="match status" value="1"/>
</dbReference>
<feature type="domain" description="Helicase ATP-binding" evidence="9">
    <location>
        <begin position="62"/>
        <end position="241"/>
    </location>
</feature>
<dbReference type="PROSITE" id="PS51192">
    <property type="entry name" value="HELICASE_ATP_BIND_1"/>
    <property type="match status" value="1"/>
</dbReference>
<reference evidence="11" key="1">
    <citation type="submission" date="2017-01" db="EMBL/GenBank/DDBJ databases">
        <authorList>
            <person name="Assis F.L."/>
            <person name="Abrahao J.S."/>
            <person name="Silva L."/>
            <person name="Khalil J.B."/>
            <person name="Rodrigues R."/>
            <person name="Silva L.S."/>
            <person name="Arantes T."/>
            <person name="Boratto P."/>
            <person name="Andrade M."/>
            <person name="Kroon E.G."/>
            <person name="Ribeiro B."/>
            <person name="Bergier I."/>
            <person name="Seligmann H."/>
            <person name="Ghigo E."/>
            <person name="Colson P."/>
            <person name="Levasseur A."/>
            <person name="Raoult D."/>
            <person name="Scola B.L."/>
        </authorList>
    </citation>
    <scope>NUCLEOTIDE SEQUENCE</scope>
    <source>
        <strain evidence="11">Soda lake</strain>
    </source>
</reference>
<keyword evidence="5 11" id="KW-0347">Helicase</keyword>
<dbReference type="SMART" id="SM00490">
    <property type="entry name" value="HELICc"/>
    <property type="match status" value="1"/>
</dbReference>
<dbReference type="GeneID" id="80518277"/>
<dbReference type="EC" id="3.6.4.13" evidence="2"/>
<dbReference type="Pfam" id="PF00271">
    <property type="entry name" value="Helicase_C"/>
    <property type="match status" value="1"/>
</dbReference>
<dbReference type="CDD" id="cd18791">
    <property type="entry name" value="SF2_C_RHA"/>
    <property type="match status" value="1"/>
</dbReference>
<reference evidence="11" key="2">
    <citation type="journal article" date="2018" name="Nat. Commun.">
        <title>Tailed giant Tupanvirus possesses the most complete translational apparatus of the known virosphere.</title>
        <authorList>
            <person name="Abrahao J."/>
            <person name="Silva L."/>
            <person name="Silva L.S."/>
            <person name="Khalil J.Y.B."/>
            <person name="Rodrigues R."/>
            <person name="Arantes T."/>
            <person name="Assis F."/>
            <person name="Boratto P."/>
            <person name="Andrade M."/>
            <person name="Kroon E.G."/>
            <person name="Ribeiro B."/>
            <person name="Bergier I."/>
            <person name="Seligmann H."/>
            <person name="Ghigo E."/>
            <person name="Colson P."/>
            <person name="Levasseur A."/>
            <person name="Kroemer G."/>
            <person name="Raoult D."/>
            <person name="La Scola B."/>
        </authorList>
    </citation>
    <scope>NUCLEOTIDE SEQUENCE [LARGE SCALE GENOMIC DNA]</scope>
    <source>
        <strain evidence="11">Soda lake</strain>
    </source>
</reference>
<evidence type="ECO:0000256" key="3">
    <source>
        <dbReference type="ARBA" id="ARBA00022741"/>
    </source>
</evidence>
<dbReference type="PANTHER" id="PTHR18934">
    <property type="entry name" value="ATP-DEPENDENT RNA HELICASE"/>
    <property type="match status" value="1"/>
</dbReference>